<dbReference type="Gramene" id="PRQ18517">
    <property type="protein sequence ID" value="PRQ18517"/>
    <property type="gene ID" value="RchiOBHm_Chr7g0206881"/>
</dbReference>
<reference evidence="2 3" key="1">
    <citation type="journal article" date="2018" name="Nat. Genet.">
        <title>The Rosa genome provides new insights in the design of modern roses.</title>
        <authorList>
            <person name="Bendahmane M."/>
        </authorList>
    </citation>
    <scope>NUCLEOTIDE SEQUENCE [LARGE SCALE GENOMIC DNA]</scope>
    <source>
        <strain evidence="3">cv. Old Blush</strain>
    </source>
</reference>
<feature type="region of interest" description="Disordered" evidence="1">
    <location>
        <begin position="1"/>
        <end position="45"/>
    </location>
</feature>
<keyword evidence="3" id="KW-1185">Reference proteome</keyword>
<accession>A0A2P6P9E0</accession>
<evidence type="ECO:0000313" key="3">
    <source>
        <dbReference type="Proteomes" id="UP000238479"/>
    </source>
</evidence>
<gene>
    <name evidence="2" type="ORF">RchiOBHm_Chr7g0206881</name>
</gene>
<comment type="caution">
    <text evidence="2">The sequence shown here is derived from an EMBL/GenBank/DDBJ whole genome shotgun (WGS) entry which is preliminary data.</text>
</comment>
<protein>
    <submittedName>
        <fullName evidence="2">Uncharacterized protein</fullName>
    </submittedName>
</protein>
<evidence type="ECO:0000313" key="2">
    <source>
        <dbReference type="EMBL" id="PRQ18517.1"/>
    </source>
</evidence>
<dbReference type="AlphaFoldDB" id="A0A2P6P9E0"/>
<organism evidence="2 3">
    <name type="scientific">Rosa chinensis</name>
    <name type="common">China rose</name>
    <dbReference type="NCBI Taxonomy" id="74649"/>
    <lineage>
        <taxon>Eukaryota</taxon>
        <taxon>Viridiplantae</taxon>
        <taxon>Streptophyta</taxon>
        <taxon>Embryophyta</taxon>
        <taxon>Tracheophyta</taxon>
        <taxon>Spermatophyta</taxon>
        <taxon>Magnoliopsida</taxon>
        <taxon>eudicotyledons</taxon>
        <taxon>Gunneridae</taxon>
        <taxon>Pentapetalae</taxon>
        <taxon>rosids</taxon>
        <taxon>fabids</taxon>
        <taxon>Rosales</taxon>
        <taxon>Rosaceae</taxon>
        <taxon>Rosoideae</taxon>
        <taxon>Rosoideae incertae sedis</taxon>
        <taxon>Rosa</taxon>
    </lineage>
</organism>
<proteinExistence type="predicted"/>
<feature type="compositionally biased region" description="Low complexity" evidence="1">
    <location>
        <begin position="13"/>
        <end position="45"/>
    </location>
</feature>
<sequence>MGTSSTGIEKARSLFPSGGDSFSSSSSSGSWLGHHSPSSSSSALISVSSPPNFILNGHRLRSQFHRHILRKLHLPPSRSLPGLPTIEKAA</sequence>
<dbReference type="EMBL" id="PDCK01000045">
    <property type="protein sequence ID" value="PRQ18517.1"/>
    <property type="molecule type" value="Genomic_DNA"/>
</dbReference>
<dbReference type="Proteomes" id="UP000238479">
    <property type="component" value="Chromosome 7"/>
</dbReference>
<name>A0A2P6P9E0_ROSCH</name>
<evidence type="ECO:0000256" key="1">
    <source>
        <dbReference type="SAM" id="MobiDB-lite"/>
    </source>
</evidence>